<evidence type="ECO:0000313" key="6">
    <source>
        <dbReference type="EMBL" id="KLU81875.1"/>
    </source>
</evidence>
<feature type="domain" description="Glycosyl hydrolase family 92 N-terminal" evidence="5">
    <location>
        <begin position="25"/>
        <end position="270"/>
    </location>
</feature>
<gene>
    <name evidence="6" type="ORF">MAPG_00956</name>
</gene>
<sequence>MSLLHALSFLGGLTGLANAADLTKYVFTNTGSEGGGNTFPGVSEPFGMVKLGPDLYTGGDSYSGYQPRGDFLGFSMLHLSGTGGAPKYGVVAQMPVPGKVDNPLGNQKTGRDGEDVTQVGYYRSRLKTGVTVELGASSRAGMYQYTFPPDPKPRNVIVDVSHVLPSFRGMGLGQHYLGGKIEVDKNGTGQPRYRGHGSYDNGWNRSPKWTVYFCGVFNESATFKTFLGDAATGETLSQYSDASKVEHATNRLGAVFTFDAAAVSSRVGVSFISEDKACQNLEDQVPAGTRLSELTDRTREVWNSQVLSKVSTTDKNEDNLRRLYTSMYFMHLMPTNKTGENPKWTSTEPYYDDVFTLWDLFRCTTALFHVFQPSMYEDWIRSMIDIWRHDGYMPDGRSSFFNGAVQGGSNSDTVFADAYVKGVRGRINWDDGYAAMVKNAEVQPPNNDDPRDRSSSTKEGRGALPDWLKLGYITTKYARSVTRAVEYSGNDFGLFQVAKGLGKTEDAEKYLRRSRQWRNHWNTNMKSLGFTGFLGPRGPDGAFLQQDPMSCKGCYWGDHYYQALPWEYSMNAHHDIDELIRLSAGPETFVKRLETIFKPGVRERGHEQFDKMIFNPGNEPSFTTPFLFNFVGRQDLTVNTSRRIGKKFYGVRPNGLPGNSDAGAMESWILWVMLGLYPLTGQTTFLIGSPWFEDLTISLGGSRSLRIRSTGGSDKAYYVQSLKVNGNSWDRSWLTWDDVFANGGTLDFVLGPEPSDWARTSKPPPSPASESYVFDPSTEGGARPQFPPPGAGGGSDGGGGGSPQPAWVTPVASSLGAVAFAGLAACCVVLGLRRRRARKNREAAAAGRTDALSYDPIEATPVLDAGCSSSSSSSEKPGLDAPVGGGGVLRADPKP</sequence>
<dbReference type="FunFam" id="3.30.2080.10:FF:000001">
    <property type="entry name" value="Alpha-1,2-mannosidase subfamily"/>
    <property type="match status" value="1"/>
</dbReference>
<feature type="transmembrane region" description="Helical" evidence="2">
    <location>
        <begin position="811"/>
        <end position="832"/>
    </location>
</feature>
<reference evidence="7" key="5">
    <citation type="submission" date="2015-06" db="UniProtKB">
        <authorList>
            <consortium name="EnsemblFungi"/>
        </authorList>
    </citation>
    <scope>IDENTIFICATION</scope>
    <source>
        <strain evidence="7">ATCC 64411</strain>
    </source>
</reference>
<dbReference type="SUPFAM" id="SSF48208">
    <property type="entry name" value="Six-hairpin glycosidases"/>
    <property type="match status" value="1"/>
</dbReference>
<dbReference type="InterPro" id="IPR005887">
    <property type="entry name" value="GH92_a_mannosidase_put"/>
</dbReference>
<reference evidence="6" key="1">
    <citation type="submission" date="2010-05" db="EMBL/GenBank/DDBJ databases">
        <title>The Genome Sequence of Magnaporthe poae strain ATCC 64411.</title>
        <authorList>
            <consortium name="The Broad Institute Genome Sequencing Platform"/>
            <consortium name="Broad Institute Genome Sequencing Center for Infectious Disease"/>
            <person name="Ma L.-J."/>
            <person name="Dead R."/>
            <person name="Young S."/>
            <person name="Zeng Q."/>
            <person name="Koehrsen M."/>
            <person name="Alvarado L."/>
            <person name="Berlin A."/>
            <person name="Chapman S.B."/>
            <person name="Chen Z."/>
            <person name="Freedman E."/>
            <person name="Gellesch M."/>
            <person name="Goldberg J."/>
            <person name="Griggs A."/>
            <person name="Gujja S."/>
            <person name="Heilman E.R."/>
            <person name="Heiman D."/>
            <person name="Hepburn T."/>
            <person name="Howarth C."/>
            <person name="Jen D."/>
            <person name="Larson L."/>
            <person name="Mehta T."/>
            <person name="Neiman D."/>
            <person name="Pearson M."/>
            <person name="Roberts A."/>
            <person name="Saif S."/>
            <person name="Shea T."/>
            <person name="Shenoy N."/>
            <person name="Sisk P."/>
            <person name="Stolte C."/>
            <person name="Sykes S."/>
            <person name="Walk T."/>
            <person name="White J."/>
            <person name="Yandava C."/>
            <person name="Haas B."/>
            <person name="Nusbaum C."/>
            <person name="Birren B."/>
        </authorList>
    </citation>
    <scope>NUCLEOTIDE SEQUENCE</scope>
    <source>
        <strain evidence="6">ATCC 64411</strain>
    </source>
</reference>
<organism evidence="7 8">
    <name type="scientific">Magnaporthiopsis poae (strain ATCC 64411 / 73-15)</name>
    <name type="common">Kentucky bluegrass fungus</name>
    <name type="synonym">Magnaporthe poae</name>
    <dbReference type="NCBI Taxonomy" id="644358"/>
    <lineage>
        <taxon>Eukaryota</taxon>
        <taxon>Fungi</taxon>
        <taxon>Dikarya</taxon>
        <taxon>Ascomycota</taxon>
        <taxon>Pezizomycotina</taxon>
        <taxon>Sordariomycetes</taxon>
        <taxon>Sordariomycetidae</taxon>
        <taxon>Magnaporthales</taxon>
        <taxon>Magnaporthaceae</taxon>
        <taxon>Magnaporthiopsis</taxon>
    </lineage>
</organism>
<dbReference type="GO" id="GO:0005975">
    <property type="term" value="P:carbohydrate metabolic process"/>
    <property type="evidence" value="ECO:0007669"/>
    <property type="project" value="InterPro"/>
</dbReference>
<accession>A0A0C4DMF0</accession>
<evidence type="ECO:0000256" key="3">
    <source>
        <dbReference type="SAM" id="SignalP"/>
    </source>
</evidence>
<dbReference type="eggNOG" id="ENOG502QR5Q">
    <property type="taxonomic scope" value="Eukaryota"/>
</dbReference>
<reference evidence="8" key="2">
    <citation type="submission" date="2010-05" db="EMBL/GenBank/DDBJ databases">
        <title>The genome sequence of Magnaporthe poae strain ATCC 64411.</title>
        <authorList>
            <person name="Ma L.-J."/>
            <person name="Dead R."/>
            <person name="Young S."/>
            <person name="Zeng Q."/>
            <person name="Koehrsen M."/>
            <person name="Alvarado L."/>
            <person name="Berlin A."/>
            <person name="Chapman S.B."/>
            <person name="Chen Z."/>
            <person name="Freedman E."/>
            <person name="Gellesch M."/>
            <person name="Goldberg J."/>
            <person name="Griggs A."/>
            <person name="Gujja S."/>
            <person name="Heilman E.R."/>
            <person name="Heiman D."/>
            <person name="Hepburn T."/>
            <person name="Howarth C."/>
            <person name="Jen D."/>
            <person name="Larson L."/>
            <person name="Mehta T."/>
            <person name="Neiman D."/>
            <person name="Pearson M."/>
            <person name="Roberts A."/>
            <person name="Saif S."/>
            <person name="Shea T."/>
            <person name="Shenoy N."/>
            <person name="Sisk P."/>
            <person name="Stolte C."/>
            <person name="Sykes S."/>
            <person name="Walk T."/>
            <person name="White J."/>
            <person name="Yandava C."/>
            <person name="Haas B."/>
            <person name="Nusbaum C."/>
            <person name="Birren B."/>
        </authorList>
    </citation>
    <scope>NUCLEOTIDE SEQUENCE [LARGE SCALE GENOMIC DNA]</scope>
    <source>
        <strain evidence="8">ATCC 64411 / 73-15</strain>
    </source>
</reference>
<dbReference type="OrthoDB" id="449263at2759"/>
<dbReference type="GO" id="GO:0030246">
    <property type="term" value="F:carbohydrate binding"/>
    <property type="evidence" value="ECO:0007669"/>
    <property type="project" value="InterPro"/>
</dbReference>
<feature type="chain" id="PRO_5009385117" description="Glycosyl hydrolase" evidence="3">
    <location>
        <begin position="20"/>
        <end position="895"/>
    </location>
</feature>
<dbReference type="AlphaFoldDB" id="A0A0C4DMF0"/>
<dbReference type="EMBL" id="GL876966">
    <property type="protein sequence ID" value="KLU81875.1"/>
    <property type="molecule type" value="Genomic_DNA"/>
</dbReference>
<dbReference type="Gene3D" id="3.30.2080.10">
    <property type="entry name" value="GH92 mannosidase domain"/>
    <property type="match status" value="1"/>
</dbReference>
<dbReference type="GO" id="GO:0005634">
    <property type="term" value="C:nucleus"/>
    <property type="evidence" value="ECO:0007669"/>
    <property type="project" value="TreeGrafter"/>
</dbReference>
<feature type="compositionally biased region" description="Basic and acidic residues" evidence="1">
    <location>
        <begin position="448"/>
        <end position="461"/>
    </location>
</feature>
<evidence type="ECO:0000256" key="2">
    <source>
        <dbReference type="SAM" id="Phobius"/>
    </source>
</evidence>
<dbReference type="InterPro" id="IPR012939">
    <property type="entry name" value="Glyco_hydro_92"/>
</dbReference>
<dbReference type="Proteomes" id="UP000011715">
    <property type="component" value="Unassembled WGS sequence"/>
</dbReference>
<feature type="compositionally biased region" description="Gly residues" evidence="1">
    <location>
        <begin position="791"/>
        <end position="802"/>
    </location>
</feature>
<dbReference type="PANTHER" id="PTHR12143:SF44">
    <property type="entry name" value="GLYCOSYL HYDROLASE FAMILY 92 DOMAIN-CONTAINING PROTEIN"/>
    <property type="match status" value="1"/>
</dbReference>
<feature type="signal peptide" evidence="3">
    <location>
        <begin position="1"/>
        <end position="19"/>
    </location>
</feature>
<dbReference type="GO" id="GO:0006516">
    <property type="term" value="P:glycoprotein catabolic process"/>
    <property type="evidence" value="ECO:0007669"/>
    <property type="project" value="TreeGrafter"/>
</dbReference>
<feature type="domain" description="Glycosyl hydrolase family 92" evidence="4">
    <location>
        <begin position="276"/>
        <end position="751"/>
    </location>
</feature>
<dbReference type="InterPro" id="IPR008928">
    <property type="entry name" value="6-hairpin_glycosidase_sf"/>
</dbReference>
<name>A0A0C4DMF0_MAGP6</name>
<feature type="region of interest" description="Disordered" evidence="1">
    <location>
        <begin position="438"/>
        <end position="462"/>
    </location>
</feature>
<keyword evidence="3" id="KW-0732">Signal</keyword>
<dbReference type="Gene3D" id="2.70.98.10">
    <property type="match status" value="1"/>
</dbReference>
<evidence type="ECO:0000313" key="8">
    <source>
        <dbReference type="Proteomes" id="UP000011715"/>
    </source>
</evidence>
<keyword evidence="2" id="KW-0812">Transmembrane</keyword>
<evidence type="ECO:0008006" key="9">
    <source>
        <dbReference type="Google" id="ProtNLM"/>
    </source>
</evidence>
<dbReference type="Gene3D" id="1.20.1610.10">
    <property type="entry name" value="alpha-1,2-mannosidases domains"/>
    <property type="match status" value="1"/>
</dbReference>
<dbReference type="FunFam" id="1.20.1050.60:FF:000002">
    <property type="entry name" value="Glycosyl hydrolase family 92"/>
    <property type="match status" value="1"/>
</dbReference>
<dbReference type="EnsemblFungi" id="MAPG_00956T0">
    <property type="protein sequence ID" value="MAPG_00956T0"/>
    <property type="gene ID" value="MAPG_00956"/>
</dbReference>
<dbReference type="EMBL" id="ADBL01000229">
    <property type="status" value="NOT_ANNOTATED_CDS"/>
    <property type="molecule type" value="Genomic_DNA"/>
</dbReference>
<protein>
    <recommendedName>
        <fullName evidence="9">Glycosyl hydrolase</fullName>
    </recommendedName>
</protein>
<dbReference type="InterPro" id="IPR041371">
    <property type="entry name" value="GH92_N"/>
</dbReference>
<evidence type="ECO:0000259" key="4">
    <source>
        <dbReference type="Pfam" id="PF07971"/>
    </source>
</evidence>
<keyword evidence="8" id="KW-1185">Reference proteome</keyword>
<dbReference type="VEuPathDB" id="FungiDB:MAPG_00956"/>
<feature type="region of interest" description="Disordered" evidence="1">
    <location>
        <begin position="863"/>
        <end position="895"/>
    </location>
</feature>
<dbReference type="STRING" id="644358.A0A0C4DMF0"/>
<feature type="region of interest" description="Disordered" evidence="1">
    <location>
        <begin position="755"/>
        <end position="806"/>
    </location>
</feature>
<dbReference type="Pfam" id="PF07971">
    <property type="entry name" value="Glyco_hydro_92"/>
    <property type="match status" value="1"/>
</dbReference>
<dbReference type="PANTHER" id="PTHR12143">
    <property type="entry name" value="PEPTIDE N-GLYCANASE PNGASE -RELATED"/>
    <property type="match status" value="1"/>
</dbReference>
<dbReference type="GO" id="GO:0005829">
    <property type="term" value="C:cytosol"/>
    <property type="evidence" value="ECO:0007669"/>
    <property type="project" value="TreeGrafter"/>
</dbReference>
<evidence type="ECO:0000313" key="7">
    <source>
        <dbReference type="EnsemblFungi" id="MAPG_00956T0"/>
    </source>
</evidence>
<dbReference type="InterPro" id="IPR014718">
    <property type="entry name" value="GH-type_carb-bd"/>
</dbReference>
<dbReference type="NCBIfam" id="TIGR01180">
    <property type="entry name" value="aman2_put"/>
    <property type="match status" value="1"/>
</dbReference>
<reference evidence="6" key="3">
    <citation type="submission" date="2011-03" db="EMBL/GenBank/DDBJ databases">
        <title>Annotation of Magnaporthe poae ATCC 64411.</title>
        <authorList>
            <person name="Ma L.-J."/>
            <person name="Dead R."/>
            <person name="Young S.K."/>
            <person name="Zeng Q."/>
            <person name="Gargeya S."/>
            <person name="Fitzgerald M."/>
            <person name="Haas B."/>
            <person name="Abouelleil A."/>
            <person name="Alvarado L."/>
            <person name="Arachchi H.M."/>
            <person name="Berlin A."/>
            <person name="Brown A."/>
            <person name="Chapman S.B."/>
            <person name="Chen Z."/>
            <person name="Dunbar C."/>
            <person name="Freedman E."/>
            <person name="Gearin G."/>
            <person name="Gellesch M."/>
            <person name="Goldberg J."/>
            <person name="Griggs A."/>
            <person name="Gujja S."/>
            <person name="Heiman D."/>
            <person name="Howarth C."/>
            <person name="Larson L."/>
            <person name="Lui A."/>
            <person name="MacDonald P.J.P."/>
            <person name="Mehta T."/>
            <person name="Montmayeur A."/>
            <person name="Murphy C."/>
            <person name="Neiman D."/>
            <person name="Pearson M."/>
            <person name="Priest M."/>
            <person name="Roberts A."/>
            <person name="Saif S."/>
            <person name="Shea T."/>
            <person name="Shenoy N."/>
            <person name="Sisk P."/>
            <person name="Stolte C."/>
            <person name="Sykes S."/>
            <person name="Yandava C."/>
            <person name="Wortman J."/>
            <person name="Nusbaum C."/>
            <person name="Birren B."/>
        </authorList>
    </citation>
    <scope>NUCLEOTIDE SEQUENCE</scope>
    <source>
        <strain evidence="6">ATCC 64411</strain>
    </source>
</reference>
<reference evidence="7" key="4">
    <citation type="journal article" date="2015" name="G3 (Bethesda)">
        <title>Genome sequences of three phytopathogenic species of the Magnaporthaceae family of fungi.</title>
        <authorList>
            <person name="Okagaki L.H."/>
            <person name="Nunes C.C."/>
            <person name="Sailsbery J."/>
            <person name="Clay B."/>
            <person name="Brown D."/>
            <person name="John T."/>
            <person name="Oh Y."/>
            <person name="Young N."/>
            <person name="Fitzgerald M."/>
            <person name="Haas B.J."/>
            <person name="Zeng Q."/>
            <person name="Young S."/>
            <person name="Adiconis X."/>
            <person name="Fan L."/>
            <person name="Levin J.Z."/>
            <person name="Mitchell T.K."/>
            <person name="Okubara P.A."/>
            <person name="Farman M.L."/>
            <person name="Kohn L.M."/>
            <person name="Birren B."/>
            <person name="Ma L.-J."/>
            <person name="Dean R.A."/>
        </authorList>
    </citation>
    <scope>NUCLEOTIDE SEQUENCE</scope>
    <source>
        <strain evidence="7">ATCC 64411 / 73-15</strain>
    </source>
</reference>
<evidence type="ECO:0000256" key="1">
    <source>
        <dbReference type="SAM" id="MobiDB-lite"/>
    </source>
</evidence>
<proteinExistence type="predicted"/>
<dbReference type="Pfam" id="PF17678">
    <property type="entry name" value="Glyco_hydro_92N"/>
    <property type="match status" value="1"/>
</dbReference>
<dbReference type="GO" id="GO:0000224">
    <property type="term" value="F:peptide-N4-(N-acetyl-beta-glucosaminyl)asparagine amidase activity"/>
    <property type="evidence" value="ECO:0007669"/>
    <property type="project" value="TreeGrafter"/>
</dbReference>
<dbReference type="FunFam" id="2.70.98.10:FF:000028">
    <property type="entry name" value="Alpha-1,2-mannosidase family protein (AFU_orthologue AFUA_5G10520)"/>
    <property type="match status" value="1"/>
</dbReference>
<evidence type="ECO:0000259" key="5">
    <source>
        <dbReference type="Pfam" id="PF17678"/>
    </source>
</evidence>
<dbReference type="Gene3D" id="1.20.1050.60">
    <property type="entry name" value="alpha-1,2-mannosidase"/>
    <property type="match status" value="1"/>
</dbReference>
<keyword evidence="2" id="KW-0472">Membrane</keyword>
<dbReference type="InterPro" id="IPR050883">
    <property type="entry name" value="PNGase"/>
</dbReference>
<keyword evidence="2" id="KW-1133">Transmembrane helix</keyword>